<comment type="caution">
    <text evidence="2">The sequence shown here is derived from an EMBL/GenBank/DDBJ whole genome shotgun (WGS) entry which is preliminary data.</text>
</comment>
<evidence type="ECO:0000313" key="2">
    <source>
        <dbReference type="EMBL" id="VFA89482.1"/>
    </source>
</evidence>
<feature type="compositionally biased region" description="Polar residues" evidence="1">
    <location>
        <begin position="1"/>
        <end position="12"/>
    </location>
</feature>
<gene>
    <name evidence="2" type="ORF">NCTC8139_03048</name>
</gene>
<name>A0ABD7V592_9ACTN</name>
<sequence>MRPDFFSNSSSPGPDIHFPETAPEHLAQGTIPLFTWVAQGRTGR</sequence>
<dbReference type="Proteomes" id="UP000360750">
    <property type="component" value="Unassembled WGS sequence"/>
</dbReference>
<dbReference type="EMBL" id="CAACYD010000007">
    <property type="protein sequence ID" value="VFA89482.1"/>
    <property type="molecule type" value="Genomic_DNA"/>
</dbReference>
<accession>A0ABD7V592</accession>
<organism evidence="2 3">
    <name type="scientific">Gordonia paraffinivorans</name>
    <dbReference type="NCBI Taxonomy" id="175628"/>
    <lineage>
        <taxon>Bacteria</taxon>
        <taxon>Bacillati</taxon>
        <taxon>Actinomycetota</taxon>
        <taxon>Actinomycetes</taxon>
        <taxon>Mycobacteriales</taxon>
        <taxon>Gordoniaceae</taxon>
        <taxon>Gordonia</taxon>
    </lineage>
</organism>
<protein>
    <submittedName>
        <fullName evidence="2">Uncharacterized protein</fullName>
    </submittedName>
</protein>
<reference evidence="2 3" key="1">
    <citation type="submission" date="2019-02" db="EMBL/GenBank/DDBJ databases">
        <authorList>
            <consortium name="Pathogen Informatics"/>
        </authorList>
    </citation>
    <scope>NUCLEOTIDE SEQUENCE [LARGE SCALE GENOMIC DNA]</scope>
    <source>
        <strain evidence="2 3">3012STDY6756503</strain>
    </source>
</reference>
<evidence type="ECO:0000313" key="3">
    <source>
        <dbReference type="Proteomes" id="UP000360750"/>
    </source>
</evidence>
<feature type="region of interest" description="Disordered" evidence="1">
    <location>
        <begin position="1"/>
        <end position="21"/>
    </location>
</feature>
<dbReference type="AlphaFoldDB" id="A0ABD7V592"/>
<proteinExistence type="predicted"/>
<evidence type="ECO:0000256" key="1">
    <source>
        <dbReference type="SAM" id="MobiDB-lite"/>
    </source>
</evidence>